<organism evidence="1 2">
    <name type="scientific">Eumeta variegata</name>
    <name type="common">Bagworm moth</name>
    <name type="synonym">Eumeta japonica</name>
    <dbReference type="NCBI Taxonomy" id="151549"/>
    <lineage>
        <taxon>Eukaryota</taxon>
        <taxon>Metazoa</taxon>
        <taxon>Ecdysozoa</taxon>
        <taxon>Arthropoda</taxon>
        <taxon>Hexapoda</taxon>
        <taxon>Insecta</taxon>
        <taxon>Pterygota</taxon>
        <taxon>Neoptera</taxon>
        <taxon>Endopterygota</taxon>
        <taxon>Lepidoptera</taxon>
        <taxon>Glossata</taxon>
        <taxon>Ditrysia</taxon>
        <taxon>Tineoidea</taxon>
        <taxon>Psychidae</taxon>
        <taxon>Oiketicinae</taxon>
        <taxon>Eumeta</taxon>
    </lineage>
</organism>
<reference evidence="1 2" key="1">
    <citation type="journal article" date="2019" name="Commun. Biol.">
        <title>The bagworm genome reveals a unique fibroin gene that provides high tensile strength.</title>
        <authorList>
            <person name="Kono N."/>
            <person name="Nakamura H."/>
            <person name="Ohtoshi R."/>
            <person name="Tomita M."/>
            <person name="Numata K."/>
            <person name="Arakawa K."/>
        </authorList>
    </citation>
    <scope>NUCLEOTIDE SEQUENCE [LARGE SCALE GENOMIC DNA]</scope>
</reference>
<gene>
    <name evidence="1" type="ORF">EVAR_43910_1</name>
</gene>
<protein>
    <submittedName>
        <fullName evidence="1">Uncharacterized protein</fullName>
    </submittedName>
</protein>
<comment type="caution">
    <text evidence="1">The sequence shown here is derived from an EMBL/GenBank/DDBJ whole genome shotgun (WGS) entry which is preliminary data.</text>
</comment>
<keyword evidence="2" id="KW-1185">Reference proteome</keyword>
<proteinExistence type="predicted"/>
<dbReference type="EMBL" id="BGZK01000608">
    <property type="protein sequence ID" value="GBP52709.1"/>
    <property type="molecule type" value="Genomic_DNA"/>
</dbReference>
<evidence type="ECO:0000313" key="2">
    <source>
        <dbReference type="Proteomes" id="UP000299102"/>
    </source>
</evidence>
<dbReference type="Proteomes" id="UP000299102">
    <property type="component" value="Unassembled WGS sequence"/>
</dbReference>
<evidence type="ECO:0000313" key="1">
    <source>
        <dbReference type="EMBL" id="GBP52709.1"/>
    </source>
</evidence>
<dbReference type="AlphaFoldDB" id="A0A4C1WQV2"/>
<sequence length="129" mass="14768">MMVYGFVGHTATPRVSRSVKRVSDRYRRRSGRGRLIVRIAGRLRVMFLNKRYRYGCRKAISQRAATRLRRHGALALRCDVRPRSSVSVSMPVAIVKNAYIVILHISSCGLSNNCVSELARMEFRVYIPL</sequence>
<name>A0A4C1WQV2_EUMVA</name>
<accession>A0A4C1WQV2</accession>